<evidence type="ECO:0000313" key="3">
    <source>
        <dbReference type="Proteomes" id="UP000070319"/>
    </source>
</evidence>
<keyword evidence="1" id="KW-0812">Transmembrane</keyword>
<keyword evidence="1" id="KW-1133">Transmembrane helix</keyword>
<accession>A0A139LFM5</accession>
<feature type="transmembrane region" description="Helical" evidence="1">
    <location>
        <begin position="21"/>
        <end position="38"/>
    </location>
</feature>
<evidence type="ECO:0000256" key="1">
    <source>
        <dbReference type="SAM" id="Phobius"/>
    </source>
</evidence>
<keyword evidence="1" id="KW-0472">Membrane</keyword>
<organism evidence="2">
    <name type="scientific">Bacteroides intestinalis</name>
    <dbReference type="NCBI Taxonomy" id="329854"/>
    <lineage>
        <taxon>Bacteria</taxon>
        <taxon>Pseudomonadati</taxon>
        <taxon>Bacteroidota</taxon>
        <taxon>Bacteroidia</taxon>
        <taxon>Bacteroidales</taxon>
        <taxon>Bacteroidaceae</taxon>
        <taxon>Bacteroides</taxon>
    </lineage>
</organism>
<evidence type="ECO:0000313" key="2">
    <source>
        <dbReference type="EMBL" id="KXT50230.1"/>
    </source>
</evidence>
<proteinExistence type="predicted"/>
<dbReference type="PATRIC" id="fig|329854.7.peg.2378"/>
<dbReference type="Proteomes" id="UP000070319">
    <property type="component" value="Unassembled WGS sequence"/>
</dbReference>
<comment type="caution">
    <text evidence="2">The sequence shown here is derived from an EMBL/GenBank/DDBJ whole genome shotgun (WGS) entry which is preliminary data.</text>
</comment>
<dbReference type="AlphaFoldDB" id="A0A139LFM5"/>
<feature type="transmembrane region" description="Helical" evidence="1">
    <location>
        <begin position="44"/>
        <end position="65"/>
    </location>
</feature>
<gene>
    <name evidence="2" type="ORF">HMPREF2531_02334</name>
</gene>
<dbReference type="EMBL" id="LTDF01000084">
    <property type="protein sequence ID" value="KXT50230.1"/>
    <property type="molecule type" value="Genomic_DNA"/>
</dbReference>
<name>A0A139LFM5_9BACE</name>
<protein>
    <submittedName>
        <fullName evidence="2">Uncharacterized protein</fullName>
    </submittedName>
</protein>
<sequence length="69" mass="7900">MAKVMYLFKVRKEKERFFADVNSLGLFTISIFEVYVRSSGLNRSIVFIPPFPAFVGYGSSGYFFVSLLD</sequence>
<reference evidence="2 3" key="1">
    <citation type="submission" date="2016-02" db="EMBL/GenBank/DDBJ databases">
        <authorList>
            <person name="Wen L."/>
            <person name="He K."/>
            <person name="Yang H."/>
        </authorList>
    </citation>
    <scope>NUCLEOTIDE SEQUENCE [LARGE SCALE GENOMIC DNA]</scope>
    <source>
        <strain evidence="2 3">KLE1704</strain>
    </source>
</reference>